<dbReference type="GO" id="GO:0005524">
    <property type="term" value="F:ATP binding"/>
    <property type="evidence" value="ECO:0007669"/>
    <property type="project" value="UniProtKB-UniRule"/>
</dbReference>
<dbReference type="PROSITE" id="PS00870">
    <property type="entry name" value="CLPAB_1"/>
    <property type="match status" value="1"/>
</dbReference>
<dbReference type="InterPro" id="IPR004176">
    <property type="entry name" value="Clp_R_N"/>
</dbReference>
<evidence type="ECO:0000256" key="3">
    <source>
        <dbReference type="ARBA" id="ARBA00022737"/>
    </source>
</evidence>
<dbReference type="PROSITE" id="PS00871">
    <property type="entry name" value="CLPAB_2"/>
    <property type="match status" value="1"/>
</dbReference>
<dbReference type="GO" id="GO:0034605">
    <property type="term" value="P:cellular response to heat"/>
    <property type="evidence" value="ECO:0007669"/>
    <property type="project" value="TreeGrafter"/>
</dbReference>
<comment type="similarity">
    <text evidence="1 10">Belongs to the ClpA/ClpB family.</text>
</comment>
<evidence type="ECO:0000256" key="8">
    <source>
        <dbReference type="ARBA" id="ARBA00026057"/>
    </source>
</evidence>
<dbReference type="GO" id="GO:0016887">
    <property type="term" value="F:ATP hydrolysis activity"/>
    <property type="evidence" value="ECO:0007669"/>
    <property type="project" value="InterPro"/>
</dbReference>
<reference evidence="14" key="2">
    <citation type="journal article" date="2022" name="J Glob Antimicrob Resist">
        <title>Comparative analysis of IMP-4- and OXA-58-containing plasmids of three carbapenemase-producing Acinetobacter ursingii strains in the Netherlands.</title>
        <authorList>
            <person name="Hendrickx A.P.A."/>
            <person name="Schade R.P."/>
            <person name="Landman F."/>
            <person name="Bosch T."/>
            <person name="Schouls L.M."/>
            <person name="van Dijk K."/>
        </authorList>
    </citation>
    <scope>NUCLEOTIDE SEQUENCE</scope>
    <source>
        <strain evidence="14">RIVM_C010559</strain>
    </source>
</reference>
<name>A0A7T9UGE7_9GAMM</name>
<gene>
    <name evidence="11 13" type="primary">clpB</name>
    <name evidence="13" type="ORF">I6I53_10770</name>
    <name evidence="14" type="ORF">LSO60_06310</name>
</gene>
<dbReference type="PANTHER" id="PTHR11638">
    <property type="entry name" value="ATP-DEPENDENT CLP PROTEASE"/>
    <property type="match status" value="1"/>
</dbReference>
<dbReference type="InterPro" id="IPR050130">
    <property type="entry name" value="ClpA_ClpB"/>
</dbReference>
<dbReference type="PRINTS" id="PR00300">
    <property type="entry name" value="CLPPROTEASEA"/>
</dbReference>
<dbReference type="EMBL" id="CP068176">
    <property type="protein sequence ID" value="QQT85395.1"/>
    <property type="molecule type" value="Genomic_DNA"/>
</dbReference>
<evidence type="ECO:0000256" key="4">
    <source>
        <dbReference type="ARBA" id="ARBA00022741"/>
    </source>
</evidence>
<dbReference type="GO" id="GO:0042026">
    <property type="term" value="P:protein refolding"/>
    <property type="evidence" value="ECO:0007669"/>
    <property type="project" value="UniProtKB-UniRule"/>
</dbReference>
<dbReference type="InterPro" id="IPR028299">
    <property type="entry name" value="ClpA/B_CS2"/>
</dbReference>
<dbReference type="GO" id="GO:0005737">
    <property type="term" value="C:cytoplasm"/>
    <property type="evidence" value="ECO:0007669"/>
    <property type="project" value="UniProtKB-SubCell"/>
</dbReference>
<dbReference type="EMBL" id="CP089051">
    <property type="protein sequence ID" value="UYF72870.1"/>
    <property type="molecule type" value="Genomic_DNA"/>
</dbReference>
<dbReference type="Proteomes" id="UP000595320">
    <property type="component" value="Chromosome"/>
</dbReference>
<dbReference type="RefSeq" id="WP_034698760.1">
    <property type="nucleotide sequence ID" value="NZ_BKGH01000081.1"/>
</dbReference>
<keyword evidence="3 9" id="KW-0677">Repeat</keyword>
<keyword evidence="4 10" id="KW-0547">Nucleotide-binding</keyword>
<dbReference type="SMART" id="SM01086">
    <property type="entry name" value="ClpB_D2-small"/>
    <property type="match status" value="1"/>
</dbReference>
<evidence type="ECO:0000256" key="7">
    <source>
        <dbReference type="ARBA" id="ARBA00023186"/>
    </source>
</evidence>
<evidence type="ECO:0000313" key="13">
    <source>
        <dbReference type="EMBL" id="QQT85395.1"/>
    </source>
</evidence>
<evidence type="ECO:0000259" key="12">
    <source>
        <dbReference type="PROSITE" id="PS51903"/>
    </source>
</evidence>
<dbReference type="InterPro" id="IPR036628">
    <property type="entry name" value="Clp_N_dom_sf"/>
</dbReference>
<organism evidence="13 15">
    <name type="scientific">Acinetobacter ursingii</name>
    <dbReference type="NCBI Taxonomy" id="108980"/>
    <lineage>
        <taxon>Bacteria</taxon>
        <taxon>Pseudomonadati</taxon>
        <taxon>Pseudomonadota</taxon>
        <taxon>Gammaproteobacteria</taxon>
        <taxon>Moraxellales</taxon>
        <taxon>Moraxellaceae</taxon>
        <taxon>Acinetobacter</taxon>
    </lineage>
</organism>
<evidence type="ECO:0000256" key="9">
    <source>
        <dbReference type="PROSITE-ProRule" id="PRU01251"/>
    </source>
</evidence>
<dbReference type="Gene3D" id="3.40.50.300">
    <property type="entry name" value="P-loop containing nucleotide triphosphate hydrolases"/>
    <property type="match status" value="3"/>
</dbReference>
<keyword evidence="11" id="KW-0963">Cytoplasm</keyword>
<evidence type="ECO:0000256" key="2">
    <source>
        <dbReference type="ARBA" id="ARBA00017574"/>
    </source>
</evidence>
<dbReference type="Pfam" id="PF02861">
    <property type="entry name" value="Clp_N"/>
    <property type="match status" value="1"/>
</dbReference>
<sequence length="859" mass="95250">MRFEKFTNRLQQALSDAQSLATGKDHTSIDGIHILAVLLEEPSNLSLLQQSGARLPELKKKLEQAIQDAPTITNPTGDVNLNPEAVKVLNLADRHAQKAGDEFLSTDWVLLALTETGSTKSLLNSVGVTTDALRKVIESIRGDDKVMSNNHEDQRDSLNKYTIDLTERALAGKLDPVIGRDDEIRRTIQVLSRRTKNNPVLIGEPGVGKTAIVEGLAQRIVNGEVPESLKNKRVLSLDLGSLLAGAKYRGEFEERLKAVLNDLAKQDGNVILFIDELHTLVGAGKTDGAMDAGNMLKPALARGELRCVGATTLDEYRQYIEKDAALERRFQKVLVDEPSVEDTIAILRGLKEKYAAHHGVQILDSAIIAAAKMSHRYITDRQLPDKAIDLIDEAASRIKMEIDSKPEALDRLERRIIQLKMQLEAVKRDEDAGSKAEINHLEEQISIIEKEYNDMEEIWKAEKTLVEGDKKAQIELDQARIAFDKAQREGDLAEAARLQYGVIPELQKRLEQAEVAEENEEPKLIRTKVTENEIAEVVSAATGIPVAKMLQGERDKLLHMEEFLHNRVVGQDEAVIAVSNAVRRSRAGLSDPNRPSGSFLFLGPTGVGKTELTKALANFLFDSDDAMIRIDMSEFMEKHSVSRLVGAPPGYVGYEEGGVLTEAVRRKPYSVVLFDEVEKAHPDVFNILLQVLDDGRLTDSQGRVIDFKNTVIVMTSNLGSQDVRELGEGATDDEVRSVVMAAVSQHFRPEFINRIDELVVFHSLKKSQIRGIADIQLDRLRSRLADREIGLTVDDTAFDILIDAGFDPVYGARPLKRAIQQQVENPLAQKILAGEFQAGDNIIIKGDHGHLVFDKLKLS</sequence>
<evidence type="ECO:0000256" key="11">
    <source>
        <dbReference type="RuleBase" id="RU362034"/>
    </source>
</evidence>
<dbReference type="Pfam" id="PF00004">
    <property type="entry name" value="AAA"/>
    <property type="match status" value="1"/>
</dbReference>
<dbReference type="InterPro" id="IPR017730">
    <property type="entry name" value="Chaperonin_ClpB"/>
</dbReference>
<dbReference type="InterPro" id="IPR019489">
    <property type="entry name" value="Clp_ATPase_C"/>
</dbReference>
<accession>A0A7T9UGE7</accession>
<dbReference type="FunFam" id="3.40.50.300:FF:000010">
    <property type="entry name" value="Chaperone clpB 1, putative"/>
    <property type="match status" value="1"/>
</dbReference>
<evidence type="ECO:0000256" key="5">
    <source>
        <dbReference type="ARBA" id="ARBA00022840"/>
    </source>
</evidence>
<dbReference type="CDD" id="cd19499">
    <property type="entry name" value="RecA-like_ClpB_Hsp104-like"/>
    <property type="match status" value="1"/>
</dbReference>
<dbReference type="AlphaFoldDB" id="A0A7T9UGE7"/>
<comment type="subunit">
    <text evidence="11">Homohexamer; The oligomerization is ATP-dependent.</text>
</comment>
<protein>
    <recommendedName>
        <fullName evidence="2 11">Chaperone protein ClpB</fullName>
    </recommendedName>
</protein>
<dbReference type="InterPro" id="IPR001270">
    <property type="entry name" value="ClpA/B"/>
</dbReference>
<keyword evidence="11" id="KW-0346">Stress response</keyword>
<dbReference type="FunFam" id="3.40.50.300:FF:000025">
    <property type="entry name" value="ATP-dependent Clp protease subunit"/>
    <property type="match status" value="1"/>
</dbReference>
<evidence type="ECO:0000256" key="1">
    <source>
        <dbReference type="ARBA" id="ARBA00008675"/>
    </source>
</evidence>
<comment type="subunit">
    <text evidence="8">Homohexamer. The oligomerization is ATP-dependent.</text>
</comment>
<dbReference type="Gene3D" id="1.10.8.60">
    <property type="match status" value="1"/>
</dbReference>
<dbReference type="InterPro" id="IPR027417">
    <property type="entry name" value="P-loop_NTPase"/>
</dbReference>
<dbReference type="Pfam" id="PF17871">
    <property type="entry name" value="AAA_lid_9"/>
    <property type="match status" value="1"/>
</dbReference>
<dbReference type="Pfam" id="PF07724">
    <property type="entry name" value="AAA_2"/>
    <property type="match status" value="1"/>
</dbReference>
<dbReference type="Pfam" id="PF10431">
    <property type="entry name" value="ClpB_D2-small"/>
    <property type="match status" value="1"/>
</dbReference>
<dbReference type="Gene3D" id="1.10.1780.10">
    <property type="entry name" value="Clp, N-terminal domain"/>
    <property type="match status" value="1"/>
</dbReference>
<dbReference type="Proteomes" id="UP001164064">
    <property type="component" value="Chromosome"/>
</dbReference>
<keyword evidence="6 11" id="KW-0175">Coiled coil</keyword>
<keyword evidence="7 10" id="KW-0143">Chaperone</keyword>
<dbReference type="InterPro" id="IPR003959">
    <property type="entry name" value="ATPase_AAA_core"/>
</dbReference>
<dbReference type="SUPFAM" id="SSF81923">
    <property type="entry name" value="Double Clp-N motif"/>
    <property type="match status" value="1"/>
</dbReference>
<keyword evidence="5 10" id="KW-0067">ATP-binding</keyword>
<evidence type="ECO:0000256" key="10">
    <source>
        <dbReference type="RuleBase" id="RU004432"/>
    </source>
</evidence>
<dbReference type="FunFam" id="1.10.8.60:FF:000017">
    <property type="entry name" value="ATP-dependent chaperone ClpB"/>
    <property type="match status" value="1"/>
</dbReference>
<feature type="coiled-coil region" evidence="11">
    <location>
        <begin position="409"/>
        <end position="489"/>
    </location>
</feature>
<evidence type="ECO:0000313" key="14">
    <source>
        <dbReference type="EMBL" id="UYF72870.1"/>
    </source>
</evidence>
<comment type="function">
    <text evidence="11">Part of a stress-induced multi-chaperone system, it is involved in the recovery of the cell from heat-induced damage, in cooperation with DnaK, DnaJ and GrpE.</text>
</comment>
<dbReference type="InterPro" id="IPR003593">
    <property type="entry name" value="AAA+_ATPase"/>
</dbReference>
<dbReference type="PANTHER" id="PTHR11638:SF18">
    <property type="entry name" value="HEAT SHOCK PROTEIN 104"/>
    <property type="match status" value="1"/>
</dbReference>
<dbReference type="InterPro" id="IPR041546">
    <property type="entry name" value="ClpA/ClpB_AAA_lid"/>
</dbReference>
<comment type="subcellular location">
    <subcellularLocation>
        <location evidence="11">Cytoplasm</location>
    </subcellularLocation>
</comment>
<reference evidence="13 15" key="1">
    <citation type="submission" date="2021-01" db="EMBL/GenBank/DDBJ databases">
        <title>FDA dAtabase for Regulatory Grade micrObial Sequences (FDA-ARGOS): Supporting development and validation of Infectious Disease Dx tests.</title>
        <authorList>
            <person name="Sproer C."/>
            <person name="Gronow S."/>
            <person name="Severitt S."/>
            <person name="Schroder I."/>
            <person name="Tallon L."/>
            <person name="Sadzewicz L."/>
            <person name="Zhao X."/>
            <person name="Boylan J."/>
            <person name="Ott S."/>
            <person name="Bowen H."/>
            <person name="Vavikolanu K."/>
            <person name="Mehta A."/>
            <person name="Aluvathingal J."/>
            <person name="Nadendla S."/>
            <person name="Lowell S."/>
            <person name="Myers T."/>
            <person name="Yan Y."/>
            <person name="Sichtig H."/>
        </authorList>
    </citation>
    <scope>NUCLEOTIDE SEQUENCE [LARGE SCALE GENOMIC DNA]</scope>
    <source>
        <strain evidence="13 15">FDAARGOS_1096</strain>
    </source>
</reference>
<evidence type="ECO:0000313" key="15">
    <source>
        <dbReference type="Proteomes" id="UP000595320"/>
    </source>
</evidence>
<dbReference type="SMART" id="SM00382">
    <property type="entry name" value="AAA"/>
    <property type="match status" value="2"/>
</dbReference>
<evidence type="ECO:0000256" key="6">
    <source>
        <dbReference type="ARBA" id="ARBA00023054"/>
    </source>
</evidence>
<dbReference type="NCBIfam" id="TIGR03346">
    <property type="entry name" value="chaperone_ClpB"/>
    <property type="match status" value="1"/>
</dbReference>
<feature type="domain" description="Clp R" evidence="12">
    <location>
        <begin position="3"/>
        <end position="143"/>
    </location>
</feature>
<dbReference type="InterPro" id="IPR018368">
    <property type="entry name" value="ClpA/B_CS1"/>
</dbReference>
<dbReference type="SUPFAM" id="SSF52540">
    <property type="entry name" value="P-loop containing nucleoside triphosphate hydrolases"/>
    <property type="match status" value="2"/>
</dbReference>
<proteinExistence type="inferred from homology"/>
<dbReference type="FunFam" id="3.40.50.300:FF:000120">
    <property type="entry name" value="ATP-dependent chaperone ClpB"/>
    <property type="match status" value="1"/>
</dbReference>
<dbReference type="CDD" id="cd00009">
    <property type="entry name" value="AAA"/>
    <property type="match status" value="1"/>
</dbReference>
<dbReference type="PROSITE" id="PS51903">
    <property type="entry name" value="CLP_R"/>
    <property type="match status" value="1"/>
</dbReference>